<name>A0A2T5P788_9PSED</name>
<sequence>MNTPNPERLPAEQMLLEHYRAHETGQPSAELDAMILAAAREAVAPARPSLLARLRDLLRRPQRFALAFGSLASMALVLGLVLKGLPQEPSIDDRQVAPVLREELGESLAAKRKQELPRTAVPSPAPLNREAARMSAAPSVEALADQPAAAEIADVDAGYAPQSIRKPLVPPLISELDEVLSEVLQLREKGLDEEAQQLLQALREAHPQLDLDARLEQLQHPDGP</sequence>
<keyword evidence="3" id="KW-1185">Reference proteome</keyword>
<dbReference type="EMBL" id="QASN01000020">
    <property type="protein sequence ID" value="PTU73545.1"/>
    <property type="molecule type" value="Genomic_DNA"/>
</dbReference>
<evidence type="ECO:0000313" key="2">
    <source>
        <dbReference type="EMBL" id="PTU73545.1"/>
    </source>
</evidence>
<dbReference type="OrthoDB" id="7025467at2"/>
<evidence type="ECO:0000313" key="3">
    <source>
        <dbReference type="Proteomes" id="UP000244064"/>
    </source>
</evidence>
<accession>A0A2T5P788</accession>
<feature type="region of interest" description="Disordered" evidence="1">
    <location>
        <begin position="112"/>
        <end position="133"/>
    </location>
</feature>
<evidence type="ECO:0000256" key="1">
    <source>
        <dbReference type="SAM" id="MobiDB-lite"/>
    </source>
</evidence>
<organism evidence="2 3">
    <name type="scientific">Pseudomonas mangrovi</name>
    <dbReference type="NCBI Taxonomy" id="2161748"/>
    <lineage>
        <taxon>Bacteria</taxon>
        <taxon>Pseudomonadati</taxon>
        <taxon>Pseudomonadota</taxon>
        <taxon>Gammaproteobacteria</taxon>
        <taxon>Pseudomonadales</taxon>
        <taxon>Pseudomonadaceae</taxon>
        <taxon>Pseudomonas</taxon>
    </lineage>
</organism>
<proteinExistence type="predicted"/>
<dbReference type="AlphaFoldDB" id="A0A2T5P788"/>
<dbReference type="Proteomes" id="UP000244064">
    <property type="component" value="Unassembled WGS sequence"/>
</dbReference>
<gene>
    <name evidence="2" type="ORF">DBO85_14610</name>
</gene>
<protein>
    <submittedName>
        <fullName evidence="2">Uncharacterized protein</fullName>
    </submittedName>
</protein>
<comment type="caution">
    <text evidence="2">The sequence shown here is derived from an EMBL/GenBank/DDBJ whole genome shotgun (WGS) entry which is preliminary data.</text>
</comment>
<dbReference type="RefSeq" id="WP_108107989.1">
    <property type="nucleotide sequence ID" value="NZ_QASN01000020.1"/>
</dbReference>
<reference evidence="2 3" key="1">
    <citation type="submission" date="2018-04" db="EMBL/GenBank/DDBJ databases">
        <title>Pseudomonas sp. nov., isolated from mangrove soil.</title>
        <authorList>
            <person name="Chen C."/>
        </authorList>
    </citation>
    <scope>NUCLEOTIDE SEQUENCE [LARGE SCALE GENOMIC DNA]</scope>
    <source>
        <strain evidence="2 3">TC-11</strain>
    </source>
</reference>